<organism evidence="1">
    <name type="scientific">Tanacetum cinerariifolium</name>
    <name type="common">Dalmatian daisy</name>
    <name type="synonym">Chrysanthemum cinerariifolium</name>
    <dbReference type="NCBI Taxonomy" id="118510"/>
    <lineage>
        <taxon>Eukaryota</taxon>
        <taxon>Viridiplantae</taxon>
        <taxon>Streptophyta</taxon>
        <taxon>Embryophyta</taxon>
        <taxon>Tracheophyta</taxon>
        <taxon>Spermatophyta</taxon>
        <taxon>Magnoliopsida</taxon>
        <taxon>eudicotyledons</taxon>
        <taxon>Gunneridae</taxon>
        <taxon>Pentapetalae</taxon>
        <taxon>asterids</taxon>
        <taxon>campanulids</taxon>
        <taxon>Asterales</taxon>
        <taxon>Asteraceae</taxon>
        <taxon>Asteroideae</taxon>
        <taxon>Anthemideae</taxon>
        <taxon>Anthemidinae</taxon>
        <taxon>Tanacetum</taxon>
    </lineage>
</organism>
<reference evidence="1" key="1">
    <citation type="journal article" date="2019" name="Sci. Rep.">
        <title>Draft genome of Tanacetum cinerariifolium, the natural source of mosquito coil.</title>
        <authorList>
            <person name="Yamashiro T."/>
            <person name="Shiraishi A."/>
            <person name="Satake H."/>
            <person name="Nakayama K."/>
        </authorList>
    </citation>
    <scope>NUCLEOTIDE SEQUENCE</scope>
</reference>
<sequence>MTPLFEYIPHVGFSLAFVIHISVSKHNFICINGQLFSCFCDPYIAVLGRLSGTTVYQNYTKCFMVTMLHESVVVHETVSESYSSVDVPLLV</sequence>
<gene>
    <name evidence="1" type="ORF">Tci_032036</name>
</gene>
<name>A0A6L2LEI8_TANCI</name>
<comment type="caution">
    <text evidence="1">The sequence shown here is derived from an EMBL/GenBank/DDBJ whole genome shotgun (WGS) entry which is preliminary data.</text>
</comment>
<protein>
    <submittedName>
        <fullName evidence="1">Uncharacterized protein</fullName>
    </submittedName>
</protein>
<accession>A0A6L2LEI8</accession>
<dbReference type="EMBL" id="BKCJ010004275">
    <property type="protein sequence ID" value="GEU60058.1"/>
    <property type="molecule type" value="Genomic_DNA"/>
</dbReference>
<dbReference type="AlphaFoldDB" id="A0A6L2LEI8"/>
<evidence type="ECO:0000313" key="1">
    <source>
        <dbReference type="EMBL" id="GEU60058.1"/>
    </source>
</evidence>
<proteinExistence type="predicted"/>